<dbReference type="InterPro" id="IPR000160">
    <property type="entry name" value="GGDEF_dom"/>
</dbReference>
<dbReference type="FunFam" id="3.30.70.270:FF:000001">
    <property type="entry name" value="Diguanylate cyclase domain protein"/>
    <property type="match status" value="1"/>
</dbReference>
<dbReference type="InterPro" id="IPR029787">
    <property type="entry name" value="Nucleotide_cyclase"/>
</dbReference>
<dbReference type="SUPFAM" id="SSF55073">
    <property type="entry name" value="Nucleotide cyclase"/>
    <property type="match status" value="1"/>
</dbReference>
<dbReference type="InterPro" id="IPR050469">
    <property type="entry name" value="Diguanylate_Cyclase"/>
</dbReference>
<dbReference type="Proteomes" id="UP000237968">
    <property type="component" value="Unassembled WGS sequence"/>
</dbReference>
<gene>
    <name evidence="5" type="primary">pleD_2</name>
    <name evidence="5" type="ORF">ENSA5_38430</name>
</gene>
<evidence type="ECO:0000259" key="4">
    <source>
        <dbReference type="PROSITE" id="PS50887"/>
    </source>
</evidence>
<dbReference type="RefSeq" id="WP_106393164.1">
    <property type="nucleotide sequence ID" value="NZ_PVNK01000169.1"/>
</dbReference>
<accession>A0A2S9XS13</accession>
<feature type="domain" description="GGDEF" evidence="4">
    <location>
        <begin position="622"/>
        <end position="755"/>
    </location>
</feature>
<dbReference type="Gene3D" id="3.30.450.40">
    <property type="match status" value="2"/>
</dbReference>
<dbReference type="EC" id="2.7.7.65" evidence="1"/>
<evidence type="ECO:0000256" key="2">
    <source>
        <dbReference type="ARBA" id="ARBA00034247"/>
    </source>
</evidence>
<dbReference type="PROSITE" id="PS50887">
    <property type="entry name" value="GGDEF"/>
    <property type="match status" value="1"/>
</dbReference>
<feature type="transmembrane region" description="Helical" evidence="3">
    <location>
        <begin position="134"/>
        <end position="154"/>
    </location>
</feature>
<keyword evidence="3" id="KW-0812">Transmembrane</keyword>
<dbReference type="Gene3D" id="3.30.70.270">
    <property type="match status" value="1"/>
</dbReference>
<dbReference type="EMBL" id="PVNK01000169">
    <property type="protein sequence ID" value="PRP95491.1"/>
    <property type="molecule type" value="Genomic_DNA"/>
</dbReference>
<keyword evidence="6" id="KW-1185">Reference proteome</keyword>
<dbReference type="PANTHER" id="PTHR45138">
    <property type="entry name" value="REGULATORY COMPONENTS OF SENSORY TRANSDUCTION SYSTEM"/>
    <property type="match status" value="1"/>
</dbReference>
<evidence type="ECO:0000313" key="6">
    <source>
        <dbReference type="Proteomes" id="UP000237968"/>
    </source>
</evidence>
<feature type="transmembrane region" description="Helical" evidence="3">
    <location>
        <begin position="18"/>
        <end position="34"/>
    </location>
</feature>
<name>A0A2S9XS13_9BACT</name>
<evidence type="ECO:0000256" key="1">
    <source>
        <dbReference type="ARBA" id="ARBA00012528"/>
    </source>
</evidence>
<dbReference type="NCBIfam" id="TIGR00254">
    <property type="entry name" value="GGDEF"/>
    <property type="match status" value="1"/>
</dbReference>
<dbReference type="InterPro" id="IPR003018">
    <property type="entry name" value="GAF"/>
</dbReference>
<feature type="transmembrane region" description="Helical" evidence="3">
    <location>
        <begin position="46"/>
        <end position="64"/>
    </location>
</feature>
<comment type="caution">
    <text evidence="5">The sequence shown here is derived from an EMBL/GenBank/DDBJ whole genome shotgun (WGS) entry which is preliminary data.</text>
</comment>
<comment type="catalytic activity">
    <reaction evidence="2">
        <text>2 GTP = 3',3'-c-di-GMP + 2 diphosphate</text>
        <dbReference type="Rhea" id="RHEA:24898"/>
        <dbReference type="ChEBI" id="CHEBI:33019"/>
        <dbReference type="ChEBI" id="CHEBI:37565"/>
        <dbReference type="ChEBI" id="CHEBI:58805"/>
        <dbReference type="EC" id="2.7.7.65"/>
    </reaction>
</comment>
<feature type="transmembrane region" description="Helical" evidence="3">
    <location>
        <begin position="166"/>
        <end position="184"/>
    </location>
</feature>
<dbReference type="AlphaFoldDB" id="A0A2S9XS13"/>
<dbReference type="GO" id="GO:0052621">
    <property type="term" value="F:diguanylate cyclase activity"/>
    <property type="evidence" value="ECO:0007669"/>
    <property type="project" value="UniProtKB-EC"/>
</dbReference>
<sequence>MTVLARTFYRARRQATEWWGLIVVVAFAYLMAMGQFSAKRLWAGDLLVLTGLAIYAATLGRAVMRELGPVAGEAPRRRGGARGAVEAAHEIELGLLLVTGAYILIVATGGLGSFLYPLIYALVSFLLIVNKRRWVAGIWLAATCMLEVLVGYASGRAGLEGHWGTVAIHLIYLMFFAAGNLLVLSSLARRLRGQHAESVSAELARVRQEASDFRLIASQLPLASRAVRSREEEELRMAQGAVHAVHEQLFFTIDLLCVSLDLHTAALLWVENDDEERRPGERVDPRKTPRLVIKEMATASEMVRDNPMIEAPGVLAAVLRDPKPLRLKSLGGRRVPPYYQGPEAITDLCAVPLTDGKVVRGFLCADRIDDRPFTDQEQSALDKAASQCLRIIEQERAFAAVERGKYEQEQFYCASELLNQALTLDDVYAKTFAALSAMAPYELAVITRHDAGAGIHEVIAVRCHDQLDQQGLSERDVKHWRALAEHLDGGRFRDGACLVSMAIKNRHHMPATGDYPDTSVAVFDPKAKLDKARSVLVLPLVRGEQVLGTVTLVSSRAKAYPPAAREMLRVISHQVGVSLQNARMYQSMEQRATTDGLTGLTNHRAFQERLEHLHALAERTGQKFSIILTDIDHFKSVNDTYGHPVGDAVLKRVAAIFTQHARKVDIVARYGGEEFVLVLPDTDGEGAAVFANRLREEIAAQTMTSDNGSFSVTLSLGVAEYPGDGLERHALIERADQALYYCKEHGRNRVTKVCDLP</sequence>
<dbReference type="SMART" id="SM00065">
    <property type="entry name" value="GAF"/>
    <property type="match status" value="2"/>
</dbReference>
<reference evidence="5 6" key="1">
    <citation type="submission" date="2018-03" db="EMBL/GenBank/DDBJ databases">
        <title>Draft Genome Sequences of the Obligatory Marine Myxobacteria Enhygromyxa salina SWB005.</title>
        <authorList>
            <person name="Poehlein A."/>
            <person name="Moghaddam J.A."/>
            <person name="Harms H."/>
            <person name="Alanjari M."/>
            <person name="Koenig G.M."/>
            <person name="Daniel R."/>
            <person name="Schaeberle T.F."/>
        </authorList>
    </citation>
    <scope>NUCLEOTIDE SEQUENCE [LARGE SCALE GENOMIC DNA]</scope>
    <source>
        <strain evidence="5 6">SWB005</strain>
    </source>
</reference>
<evidence type="ECO:0000313" key="5">
    <source>
        <dbReference type="EMBL" id="PRP95491.1"/>
    </source>
</evidence>
<protein>
    <recommendedName>
        <fullName evidence="1">diguanylate cyclase</fullName>
        <ecNumber evidence="1">2.7.7.65</ecNumber>
    </recommendedName>
</protein>
<dbReference type="Pfam" id="PF00990">
    <property type="entry name" value="GGDEF"/>
    <property type="match status" value="1"/>
</dbReference>
<feature type="transmembrane region" description="Helical" evidence="3">
    <location>
        <begin position="101"/>
        <end position="127"/>
    </location>
</feature>
<dbReference type="CDD" id="cd01949">
    <property type="entry name" value="GGDEF"/>
    <property type="match status" value="1"/>
</dbReference>
<dbReference type="PANTHER" id="PTHR45138:SF9">
    <property type="entry name" value="DIGUANYLATE CYCLASE DGCM-RELATED"/>
    <property type="match status" value="1"/>
</dbReference>
<dbReference type="OrthoDB" id="9759607at2"/>
<organism evidence="5 6">
    <name type="scientific">Enhygromyxa salina</name>
    <dbReference type="NCBI Taxonomy" id="215803"/>
    <lineage>
        <taxon>Bacteria</taxon>
        <taxon>Pseudomonadati</taxon>
        <taxon>Myxococcota</taxon>
        <taxon>Polyangia</taxon>
        <taxon>Nannocystales</taxon>
        <taxon>Nannocystaceae</taxon>
        <taxon>Enhygromyxa</taxon>
    </lineage>
</organism>
<keyword evidence="3" id="KW-0472">Membrane</keyword>
<keyword evidence="3" id="KW-1133">Transmembrane helix</keyword>
<dbReference type="InterPro" id="IPR043128">
    <property type="entry name" value="Rev_trsase/Diguanyl_cyclase"/>
</dbReference>
<dbReference type="Pfam" id="PF13185">
    <property type="entry name" value="GAF_2"/>
    <property type="match status" value="1"/>
</dbReference>
<dbReference type="SMART" id="SM00267">
    <property type="entry name" value="GGDEF"/>
    <property type="match status" value="1"/>
</dbReference>
<dbReference type="SUPFAM" id="SSF55781">
    <property type="entry name" value="GAF domain-like"/>
    <property type="match status" value="2"/>
</dbReference>
<dbReference type="InterPro" id="IPR029016">
    <property type="entry name" value="GAF-like_dom_sf"/>
</dbReference>
<proteinExistence type="predicted"/>
<dbReference type="Pfam" id="PF01590">
    <property type="entry name" value="GAF"/>
    <property type="match status" value="1"/>
</dbReference>
<evidence type="ECO:0000256" key="3">
    <source>
        <dbReference type="SAM" id="Phobius"/>
    </source>
</evidence>